<evidence type="ECO:0000313" key="1">
    <source>
        <dbReference type="EMBL" id="CAG8760262.1"/>
    </source>
</evidence>
<keyword evidence="2" id="KW-1185">Reference proteome</keyword>
<accession>A0ACA9QPW2</accession>
<comment type="caution">
    <text evidence="1">The sequence shown here is derived from an EMBL/GenBank/DDBJ whole genome shotgun (WGS) entry which is preliminary data.</text>
</comment>
<feature type="non-terminal residue" evidence="1">
    <location>
        <position position="1"/>
    </location>
</feature>
<protein>
    <submittedName>
        <fullName evidence="1">17039_t:CDS:1</fullName>
    </submittedName>
</protein>
<feature type="non-terminal residue" evidence="1">
    <location>
        <position position="214"/>
    </location>
</feature>
<sequence>VKFGEKELFEEFLKNSIEEEFYLTCYGKDLMETFIKLKEDKWIRSLGGNCMGKCIQNNNHLISKLSLLSIIFEKFKELSENHPAFISSTLSKIGFVVPSTIVNSKSTASHLSSHGRYYHLSKTSFFDILTSNLWVRWNNFQESFQSSFQNYQEKHPFFRDLIVKPVIEFYDVGHSSTVLAIPLPNFVSYPKKYNFWKELLLPSPNSFTHSNRLE</sequence>
<organism evidence="1 2">
    <name type="scientific">Dentiscutata heterogama</name>
    <dbReference type="NCBI Taxonomy" id="1316150"/>
    <lineage>
        <taxon>Eukaryota</taxon>
        <taxon>Fungi</taxon>
        <taxon>Fungi incertae sedis</taxon>
        <taxon>Mucoromycota</taxon>
        <taxon>Glomeromycotina</taxon>
        <taxon>Glomeromycetes</taxon>
        <taxon>Diversisporales</taxon>
        <taxon>Gigasporaceae</taxon>
        <taxon>Dentiscutata</taxon>
    </lineage>
</organism>
<dbReference type="EMBL" id="CAJVPU010050896">
    <property type="protein sequence ID" value="CAG8760262.1"/>
    <property type="molecule type" value="Genomic_DNA"/>
</dbReference>
<name>A0ACA9QPW2_9GLOM</name>
<gene>
    <name evidence="1" type="ORF">DHETER_LOCUS15206</name>
</gene>
<dbReference type="Proteomes" id="UP000789702">
    <property type="component" value="Unassembled WGS sequence"/>
</dbReference>
<proteinExistence type="predicted"/>
<evidence type="ECO:0000313" key="2">
    <source>
        <dbReference type="Proteomes" id="UP000789702"/>
    </source>
</evidence>
<reference evidence="1" key="1">
    <citation type="submission" date="2021-06" db="EMBL/GenBank/DDBJ databases">
        <authorList>
            <person name="Kallberg Y."/>
            <person name="Tangrot J."/>
            <person name="Rosling A."/>
        </authorList>
    </citation>
    <scope>NUCLEOTIDE SEQUENCE</scope>
    <source>
        <strain evidence="1">IL203A</strain>
    </source>
</reference>